<evidence type="ECO:0000259" key="1">
    <source>
        <dbReference type="SMART" id="SM01001"/>
    </source>
</evidence>
<dbReference type="Gene3D" id="3.40.50.1970">
    <property type="match status" value="1"/>
</dbReference>
<evidence type="ECO:0000313" key="2">
    <source>
        <dbReference type="EMBL" id="GGT98103.1"/>
    </source>
</evidence>
<dbReference type="AlphaFoldDB" id="A0A830H4D7"/>
<protein>
    <recommendedName>
        <fullName evidence="1">PurE domain-containing protein</fullName>
    </recommendedName>
</protein>
<organism evidence="2 3">
    <name type="scientific">Sulfodiicoccus acidiphilus</name>
    <dbReference type="NCBI Taxonomy" id="1670455"/>
    <lineage>
        <taxon>Archaea</taxon>
        <taxon>Thermoproteota</taxon>
        <taxon>Thermoprotei</taxon>
        <taxon>Sulfolobales</taxon>
        <taxon>Sulfolobaceae</taxon>
        <taxon>Sulfodiicoccus</taxon>
    </lineage>
</organism>
<dbReference type="GO" id="GO:0016787">
    <property type="term" value="F:hydrolase activity"/>
    <property type="evidence" value="ECO:0007669"/>
    <property type="project" value="InterPro"/>
</dbReference>
<dbReference type="InterPro" id="IPR039476">
    <property type="entry name" value="P2CMN_synthase_LarB"/>
</dbReference>
<reference evidence="2" key="2">
    <citation type="submission" date="2020-09" db="EMBL/GenBank/DDBJ databases">
        <authorList>
            <person name="Sun Q."/>
            <person name="Ohkuma M."/>
        </authorList>
    </citation>
    <scope>NUCLEOTIDE SEQUENCE</scope>
    <source>
        <strain evidence="2">JCM 31740</strain>
    </source>
</reference>
<reference evidence="2" key="1">
    <citation type="journal article" date="2014" name="Int. J. Syst. Evol. Microbiol.">
        <title>Complete genome sequence of Corynebacterium casei LMG S-19264T (=DSM 44701T), isolated from a smear-ripened cheese.</title>
        <authorList>
            <consortium name="US DOE Joint Genome Institute (JGI-PGF)"/>
            <person name="Walter F."/>
            <person name="Albersmeier A."/>
            <person name="Kalinowski J."/>
            <person name="Ruckert C."/>
        </authorList>
    </citation>
    <scope>NUCLEOTIDE SEQUENCE</scope>
    <source>
        <strain evidence="2">JCM 31740</strain>
    </source>
</reference>
<accession>A0A830H4D7</accession>
<evidence type="ECO:0000313" key="3">
    <source>
        <dbReference type="Proteomes" id="UP000616143"/>
    </source>
</evidence>
<dbReference type="GO" id="GO:0006189">
    <property type="term" value="P:'de novo' IMP biosynthetic process"/>
    <property type="evidence" value="ECO:0007669"/>
    <property type="project" value="InterPro"/>
</dbReference>
<dbReference type="PANTHER" id="PTHR43064">
    <property type="entry name" value="PHOSPHORIBOSYLAMINOIMIDAZOLE CARBOXYLASE-RELATED"/>
    <property type="match status" value="1"/>
</dbReference>
<proteinExistence type="predicted"/>
<dbReference type="NCBIfam" id="NF033503">
    <property type="entry name" value="LarB"/>
    <property type="match status" value="1"/>
</dbReference>
<dbReference type="InterPro" id="IPR000031">
    <property type="entry name" value="PurE_dom"/>
</dbReference>
<dbReference type="OrthoDB" id="372165at2157"/>
<gene>
    <name evidence="2" type="ORF">GCM10007116_14600</name>
</gene>
<dbReference type="Pfam" id="PF00731">
    <property type="entry name" value="AIRC"/>
    <property type="match status" value="1"/>
</dbReference>
<dbReference type="SUPFAM" id="SSF52255">
    <property type="entry name" value="N5-CAIR mutase (phosphoribosylaminoimidazole carboxylase, PurE)"/>
    <property type="match status" value="1"/>
</dbReference>
<dbReference type="Proteomes" id="UP000616143">
    <property type="component" value="Unassembled WGS sequence"/>
</dbReference>
<dbReference type="SMART" id="SM01001">
    <property type="entry name" value="AIRC"/>
    <property type="match status" value="1"/>
</dbReference>
<sequence>MDIRETLLRFKRGEIDLEETVRNIRLTGLEKLGMDVLFDLGRKDRRDVPEIVLAEGKRPDTLLKIVSEVAKRSGCVVVSRLAVDQLNALLDGLSGADLEVEVNEIGKVAVVSTRGFTREKLQCKVGIVTAGTADVPVAEEASTIVEVMGCQVVKAYDRGVAGLKRAIDAAILMKREDVDVALVVAGMEGALGSVMASLLDVPVIGVPSSVGYGAGGRGEAALLSMLQACPLGLAVVNIDNGVNAAVVASMIGRRVALARTLRTP</sequence>
<dbReference type="PANTHER" id="PTHR43064:SF1">
    <property type="entry name" value="SLL1489 PROTEIN"/>
    <property type="match status" value="1"/>
</dbReference>
<dbReference type="EMBL" id="BMQS01000012">
    <property type="protein sequence ID" value="GGT98103.1"/>
    <property type="molecule type" value="Genomic_DNA"/>
</dbReference>
<feature type="domain" description="PurE" evidence="1">
    <location>
        <begin position="123"/>
        <end position="257"/>
    </location>
</feature>
<dbReference type="RefSeq" id="WP_188848526.1">
    <property type="nucleotide sequence ID" value="NZ_BMQS01000012.1"/>
</dbReference>
<comment type="caution">
    <text evidence="2">The sequence shown here is derived from an EMBL/GenBank/DDBJ whole genome shotgun (WGS) entry which is preliminary data.</text>
</comment>
<name>A0A830H4D7_9CREN</name>